<name>A0A1T4PDV9_9FUSO</name>
<dbReference type="Proteomes" id="UP000191153">
    <property type="component" value="Unassembled WGS sequence"/>
</dbReference>
<protein>
    <submittedName>
        <fullName evidence="1">Uncharacterized protein</fullName>
    </submittedName>
</protein>
<dbReference type="EMBL" id="FUWX01000014">
    <property type="protein sequence ID" value="SJZ89730.1"/>
    <property type="molecule type" value="Genomic_DNA"/>
</dbReference>
<dbReference type="STRING" id="180163.SAMN02745174_01874"/>
<sequence>MKIIIIFLYMILGITNIYGQKEIPHETILDNPKAKITTIETKKQKEKATLNITVTKIKSKNINIEVNPNKKILLCNLNENNVKINKNEQVFFVENIQDIPTTSTINGERRLNHLRNQMLFRSAGVVADNELTYNSNPEENKDGHKIVRVEYKNEPKKLYMAVLDNTGALKSVYNANFKLAERIKTKETTLKIWLFKGEMKHSSINLIFDPSENSSGDFKTRSLEDVTPPDQADKAPNIHDSVFDFNNDGLLHQNFLDTDILEVTNNTGQVISNNVQGSFEKSNYKKIKLNIKGLDINSVIWNSFKGLELDISNLSRVHINSQKLEFNILHYSGGRQLRQKIHVIIYYNDGVLADHITESNTNYNSNDIENFDSIPDGTIINLPTLNRKEIIWGLKDFATEDLDMEDFQNNKIINDFLNKTFYDNSIDDINGIRTFIPRNSIVNGTITNITFPLKKIYYTKEDNSIQPLRFTFFQFSYGNNKRTITPTFTFSIYNKVKSIPYTENLNIINVPILNKFIMSEDNKGIYNNEVQYATGHIRIYDNPDYETVYFETNNKYKTTLRNGDNHLSPIEFTDNVGNIYELAQDTKDTQFISYRIRTLKYNWQNRSDGEIKFKITMKRSDGFTSIYSCKILTKAFNPLFLYNNTNSTIKINDNKSLKIFKTIEQKDITSQKDLEIDLGKVYFSKFESLDALNLNSENMYMKLLEQCNLISSSGKHLQMKLKFKYKNNHLNIKENSATLIGIINAKDVGNLLDNQDENIFYLVKDINKNILQIFVDKQQESIVKELEIHILKINPEVINIKYNRPVIGKEFISLSNNKYISMNKIPEYYDMQGSSHYMTIDVDNQNVYSDEKYTNKAIKIPLDDENSIQIGYTQKGAIQLNLTKWNYKPINKTIYIKHYNYGHTGIKFYYELHLYVPPFDPLDYIESMKFNTSIIPQRDKRTYELGTIVLKNTNNNITIRKDILKDKHGLRLIFGKVSLIDSNGDIYINAARIRLKSQKEVFFTQQQGKKLIFDIDLPKNLDTTKTYTILSKLDENTINDIVNTPENKITNYNIAIGRNHFFRELLPKITIKPQSYISGESTLIFKPAYTKGRFITFNGVNLQDNFKLSLSNIDDSFFVDLPEDKNKGNGLIKMKDGDILKINSSEYTIKNGKLIPQHIFFKENNIKLLFKVENGNLALALEQWALTSQKNLDLNIEIKRNNKLICLHKIDLIVPNSFFRVLEENPMDFGAIIQGQKNINAKGNILFETTPGTNIQVSLSNLDKNNSLKIKHENSDILTVKDINSYTTSEGNNLYRTNVRGSLSVPEHQTIGNYKGKIMVNISIKQ</sequence>
<gene>
    <name evidence="1" type="ORF">SAMN02745174_01874</name>
</gene>
<reference evidence="1 2" key="1">
    <citation type="submission" date="2017-02" db="EMBL/GenBank/DDBJ databases">
        <authorList>
            <person name="Peterson S.W."/>
        </authorList>
    </citation>
    <scope>NUCLEOTIDE SEQUENCE [LARGE SCALE GENOMIC DNA]</scope>
    <source>
        <strain evidence="1 2">ATCC 700028</strain>
    </source>
</reference>
<dbReference type="RefSeq" id="WP_078694339.1">
    <property type="nucleotide sequence ID" value="NZ_FUWX01000014.1"/>
</dbReference>
<organism evidence="1 2">
    <name type="scientific">Cetobacterium ceti</name>
    <dbReference type="NCBI Taxonomy" id="180163"/>
    <lineage>
        <taxon>Bacteria</taxon>
        <taxon>Fusobacteriati</taxon>
        <taxon>Fusobacteriota</taxon>
        <taxon>Fusobacteriia</taxon>
        <taxon>Fusobacteriales</taxon>
        <taxon>Fusobacteriaceae</taxon>
        <taxon>Cetobacterium</taxon>
    </lineage>
</organism>
<evidence type="ECO:0000313" key="2">
    <source>
        <dbReference type="Proteomes" id="UP000191153"/>
    </source>
</evidence>
<proteinExistence type="predicted"/>
<evidence type="ECO:0000313" key="1">
    <source>
        <dbReference type="EMBL" id="SJZ89730.1"/>
    </source>
</evidence>
<keyword evidence="2" id="KW-1185">Reference proteome</keyword>
<accession>A0A1T4PDV9</accession>